<dbReference type="InterPro" id="IPR036691">
    <property type="entry name" value="Endo/exonu/phosph_ase_sf"/>
</dbReference>
<name>A0A9P6GBZ1_9PLEO</name>
<dbReference type="SUPFAM" id="SSF56219">
    <property type="entry name" value="DNase I-like"/>
    <property type="match status" value="1"/>
</dbReference>
<proteinExistence type="inferred from homology"/>
<feature type="active site" description="Proton donor/acceptor" evidence="5">
    <location>
        <position position="250"/>
    </location>
</feature>
<feature type="domain" description="Endonuclease/exonuclease/phosphatase" evidence="9">
    <location>
        <begin position="43"/>
        <end position="360"/>
    </location>
</feature>
<dbReference type="AlphaFoldDB" id="A0A9P6GBZ1"/>
<feature type="site" description="Important for catalytic activity" evidence="7">
    <location>
        <position position="329"/>
    </location>
</feature>
<keyword evidence="6" id="KW-0464">Manganese</keyword>
<feature type="region of interest" description="Disordered" evidence="8">
    <location>
        <begin position="1"/>
        <end position="30"/>
    </location>
</feature>
<gene>
    <name evidence="10" type="ORF">PMIN01_09341</name>
</gene>
<evidence type="ECO:0000256" key="7">
    <source>
        <dbReference type="PIRSR" id="PIRSR604808-3"/>
    </source>
</evidence>
<feature type="active site" evidence="5">
    <location>
        <position position="199"/>
    </location>
</feature>
<accession>A0A9P6GBZ1</accession>
<dbReference type="InterPro" id="IPR005135">
    <property type="entry name" value="Endo/exonuclease/phosphatase"/>
</dbReference>
<feature type="site" description="Interaction with DNA substrate" evidence="7">
    <location>
        <position position="360"/>
    </location>
</feature>
<comment type="caution">
    <text evidence="10">The sequence shown here is derived from an EMBL/GenBank/DDBJ whole genome shotgun (WGS) entry which is preliminary data.</text>
</comment>
<evidence type="ECO:0000259" key="9">
    <source>
        <dbReference type="Pfam" id="PF03372"/>
    </source>
</evidence>
<evidence type="ECO:0000256" key="4">
    <source>
        <dbReference type="ARBA" id="ARBA00022842"/>
    </source>
</evidence>
<evidence type="ECO:0000256" key="5">
    <source>
        <dbReference type="PIRSR" id="PIRSR604808-1"/>
    </source>
</evidence>
<sequence length="393" mass="43348">MNREISPPPAKRRKVSTNNVTPPRISTPLPPTVPDADTMRIFSWNINGITPFLQKPLTTYFNTTKPNSNANIPPASLRGFLKRHHWPAILLLQEVKIAAKDVKTQGAVRTAVNASLPSEIPESGPGPRYETHFTLPGDPHNARGPGGSGKVYGLCSIVRADIAKKLAATVRTVDWDTEGRVSVVELRSPSTKLALFNIYAVNGTDAPYRDPATGAPRGTRHARKLAFHRLLMEECLELEEDGWDVLLAGDMNVAPAAVDGHPRLRTFPHQHVVNRADFNARFLATNRKKQGEGKVFEGIDVWRRMNEGEKRYTWFPRGREWGSSCDRVDYVIAGESMWDRSMVRGAGILDSEADRGPSDHVPVWADIRISGVDDEENDSGAVLDGTVSCHLGA</sequence>
<organism evidence="10 11">
    <name type="scientific">Paraphaeosphaeria minitans</name>
    <dbReference type="NCBI Taxonomy" id="565426"/>
    <lineage>
        <taxon>Eukaryota</taxon>
        <taxon>Fungi</taxon>
        <taxon>Dikarya</taxon>
        <taxon>Ascomycota</taxon>
        <taxon>Pezizomycotina</taxon>
        <taxon>Dothideomycetes</taxon>
        <taxon>Pleosporomycetidae</taxon>
        <taxon>Pleosporales</taxon>
        <taxon>Massarineae</taxon>
        <taxon>Didymosphaeriaceae</taxon>
        <taxon>Paraphaeosphaeria</taxon>
    </lineage>
</organism>
<evidence type="ECO:0000256" key="2">
    <source>
        <dbReference type="ARBA" id="ARBA00022723"/>
    </source>
</evidence>
<keyword evidence="11" id="KW-1185">Reference proteome</keyword>
<feature type="site" description="Transition state stabilizer" evidence="7">
    <location>
        <position position="252"/>
    </location>
</feature>
<feature type="binding site" evidence="6">
    <location>
        <position position="250"/>
    </location>
    <ligand>
        <name>Mg(2+)</name>
        <dbReference type="ChEBI" id="CHEBI:18420"/>
        <label>1</label>
    </ligand>
</feature>
<keyword evidence="2 6" id="KW-0479">Metal-binding</keyword>
<feature type="active site" description="Proton acceptor" evidence="5">
    <location>
        <position position="360"/>
    </location>
</feature>
<feature type="binding site" evidence="6">
    <location>
        <position position="360"/>
    </location>
    <ligand>
        <name>Mg(2+)</name>
        <dbReference type="ChEBI" id="CHEBI:18420"/>
        <label>1</label>
    </ligand>
</feature>
<keyword evidence="4 6" id="KW-0460">Magnesium</keyword>
<feature type="binding site" evidence="6">
    <location>
        <position position="45"/>
    </location>
    <ligand>
        <name>Mg(2+)</name>
        <dbReference type="ChEBI" id="CHEBI:18420"/>
        <label>1</label>
    </ligand>
</feature>
<evidence type="ECO:0000256" key="8">
    <source>
        <dbReference type="SAM" id="MobiDB-lite"/>
    </source>
</evidence>
<reference evidence="10" key="1">
    <citation type="journal article" date="2020" name="Mol. Plant Microbe Interact.">
        <title>Genome Sequence of the Biocontrol Agent Coniothyrium minitans strain Conio (IMI 134523).</title>
        <authorList>
            <person name="Patel D."/>
            <person name="Shittu T.A."/>
            <person name="Baroncelli R."/>
            <person name="Muthumeenakshi S."/>
            <person name="Osborne T.H."/>
            <person name="Janganan T.K."/>
            <person name="Sreenivasaprasad S."/>
        </authorList>
    </citation>
    <scope>NUCLEOTIDE SEQUENCE</scope>
    <source>
        <strain evidence="10">Conio</strain>
    </source>
</reference>
<dbReference type="GO" id="GO:0046872">
    <property type="term" value="F:metal ion binding"/>
    <property type="evidence" value="ECO:0007669"/>
    <property type="project" value="UniProtKB-KW"/>
</dbReference>
<feature type="binding site" evidence="6">
    <location>
        <position position="252"/>
    </location>
    <ligand>
        <name>Mg(2+)</name>
        <dbReference type="ChEBI" id="CHEBI:18420"/>
        <label>1</label>
    </ligand>
</feature>
<dbReference type="GO" id="GO:0003906">
    <property type="term" value="F:DNA-(apurinic or apyrimidinic site) endonuclease activity"/>
    <property type="evidence" value="ECO:0007669"/>
    <property type="project" value="TreeGrafter"/>
</dbReference>
<dbReference type="EMBL" id="WJXW01000010">
    <property type="protein sequence ID" value="KAF9732483.1"/>
    <property type="molecule type" value="Genomic_DNA"/>
</dbReference>
<dbReference type="InterPro" id="IPR004808">
    <property type="entry name" value="AP_endonuc_1"/>
</dbReference>
<dbReference type="PANTHER" id="PTHR22748">
    <property type="entry name" value="AP ENDONUCLEASE"/>
    <property type="match status" value="1"/>
</dbReference>
<feature type="binding site" evidence="6">
    <location>
        <position position="359"/>
    </location>
    <ligand>
        <name>Mg(2+)</name>
        <dbReference type="ChEBI" id="CHEBI:18420"/>
        <label>1</label>
    </ligand>
</feature>
<evidence type="ECO:0000313" key="10">
    <source>
        <dbReference type="EMBL" id="KAF9732483.1"/>
    </source>
</evidence>
<comment type="similarity">
    <text evidence="1">Belongs to the DNA repair enzymes AP/ExoA family.</text>
</comment>
<evidence type="ECO:0000256" key="1">
    <source>
        <dbReference type="ARBA" id="ARBA00007092"/>
    </source>
</evidence>
<dbReference type="OrthoDB" id="498125at2759"/>
<dbReference type="Pfam" id="PF03372">
    <property type="entry name" value="Exo_endo_phos"/>
    <property type="match status" value="1"/>
</dbReference>
<protein>
    <recommendedName>
        <fullName evidence="9">Endonuclease/exonuclease/phosphatase domain-containing protein</fullName>
    </recommendedName>
</protein>
<dbReference type="PANTHER" id="PTHR22748:SF14">
    <property type="entry name" value="ENDONUCLEASE_EXONUCLEASE_PHOSPHATASE DOMAIN-CONTAINING PROTEIN"/>
    <property type="match status" value="1"/>
</dbReference>
<keyword evidence="3" id="KW-0378">Hydrolase</keyword>
<feature type="binding site" evidence="6">
    <location>
        <position position="94"/>
    </location>
    <ligand>
        <name>Mg(2+)</name>
        <dbReference type="ChEBI" id="CHEBI:18420"/>
        <label>1</label>
    </ligand>
</feature>
<evidence type="ECO:0000313" key="11">
    <source>
        <dbReference type="Proteomes" id="UP000756921"/>
    </source>
</evidence>
<dbReference type="GO" id="GO:0008311">
    <property type="term" value="F:double-stranded DNA 3'-5' DNA exonuclease activity"/>
    <property type="evidence" value="ECO:0007669"/>
    <property type="project" value="TreeGrafter"/>
</dbReference>
<comment type="cofactor">
    <cofactor evidence="6">
        <name>Mg(2+)</name>
        <dbReference type="ChEBI" id="CHEBI:18420"/>
    </cofactor>
    <cofactor evidence="6">
        <name>Mn(2+)</name>
        <dbReference type="ChEBI" id="CHEBI:29035"/>
    </cofactor>
    <text evidence="6">Probably binds two magnesium or manganese ions per subunit.</text>
</comment>
<dbReference type="Proteomes" id="UP000756921">
    <property type="component" value="Unassembled WGS sequence"/>
</dbReference>
<dbReference type="PROSITE" id="PS51435">
    <property type="entry name" value="AP_NUCLEASE_F1_4"/>
    <property type="match status" value="1"/>
</dbReference>
<dbReference type="GO" id="GO:0006284">
    <property type="term" value="P:base-excision repair"/>
    <property type="evidence" value="ECO:0007669"/>
    <property type="project" value="TreeGrafter"/>
</dbReference>
<dbReference type="Gene3D" id="3.60.10.10">
    <property type="entry name" value="Endonuclease/exonuclease/phosphatase"/>
    <property type="match status" value="1"/>
</dbReference>
<dbReference type="GO" id="GO:0008081">
    <property type="term" value="F:phosphoric diester hydrolase activity"/>
    <property type="evidence" value="ECO:0007669"/>
    <property type="project" value="TreeGrafter"/>
</dbReference>
<evidence type="ECO:0000256" key="6">
    <source>
        <dbReference type="PIRSR" id="PIRSR604808-2"/>
    </source>
</evidence>
<evidence type="ECO:0000256" key="3">
    <source>
        <dbReference type="ARBA" id="ARBA00022801"/>
    </source>
</evidence>
<dbReference type="GO" id="GO:0005634">
    <property type="term" value="C:nucleus"/>
    <property type="evidence" value="ECO:0007669"/>
    <property type="project" value="TreeGrafter"/>
</dbReference>